<evidence type="ECO:0000259" key="3">
    <source>
        <dbReference type="PROSITE" id="PS50158"/>
    </source>
</evidence>
<dbReference type="EMBL" id="JAZHXJ010000913">
    <property type="protein sequence ID" value="KAL1848664.1"/>
    <property type="molecule type" value="Genomic_DNA"/>
</dbReference>
<feature type="compositionally biased region" description="Pro residues" evidence="2">
    <location>
        <begin position="111"/>
        <end position="125"/>
    </location>
</feature>
<gene>
    <name evidence="4" type="ORF">VTK73DRAFT_10097</name>
</gene>
<dbReference type="Pfam" id="PF00098">
    <property type="entry name" value="zf-CCHC"/>
    <property type="match status" value="1"/>
</dbReference>
<protein>
    <recommendedName>
        <fullName evidence="3">CCHC-type domain-containing protein</fullName>
    </recommendedName>
</protein>
<feature type="compositionally biased region" description="Basic residues" evidence="2">
    <location>
        <begin position="257"/>
        <end position="272"/>
    </location>
</feature>
<keyword evidence="1" id="KW-0862">Zinc</keyword>
<dbReference type="SUPFAM" id="SSF57756">
    <property type="entry name" value="Retrovirus zinc finger-like domains"/>
    <property type="match status" value="1"/>
</dbReference>
<keyword evidence="5" id="KW-1185">Reference proteome</keyword>
<dbReference type="InterPro" id="IPR001878">
    <property type="entry name" value="Znf_CCHC"/>
</dbReference>
<feature type="compositionally biased region" description="Polar residues" evidence="2">
    <location>
        <begin position="609"/>
        <end position="623"/>
    </location>
</feature>
<keyword evidence="1" id="KW-0479">Metal-binding</keyword>
<feature type="compositionally biased region" description="Pro residues" evidence="2">
    <location>
        <begin position="137"/>
        <end position="163"/>
    </location>
</feature>
<feature type="compositionally biased region" description="Basic and acidic residues" evidence="2">
    <location>
        <begin position="570"/>
        <end position="585"/>
    </location>
</feature>
<dbReference type="InterPro" id="IPR036875">
    <property type="entry name" value="Znf_CCHC_sf"/>
</dbReference>
<sequence>MASSPAPGQQASQKEAICYNCGESGHWVVACPEPTRDVPAGLERWQSQHPDQSQASERTRFSTDKKGPVVTRYPPPPPKRSNPAIGPYGGPPLTSYAPGALPVYGTYQAPPAYPPAFTPPPPPLHLPYQPHPASIHPSPPSAPSTLPPRPSLPPAPPPPPPFHQQPHALYAQQPAPPTYPQPGHYSISPPSAYPPNTYTPAPYASQPPYPPPSYQSPPGPPPPSQVSSHYGGFYLPPTSGPTPPTAHLNHIHVPYNSRHRQKQHHRRGKGFKQHFTSRQPDGHEHRGRPVRQTTPVVRNGKQYPSRSRSRQKGASTEKTRGDDDSTETVPDRQATSWAAGWDDELRREYDAIFAEIKTKAADPVGIPLPLQYTDEPTIPPAYNAKCFKSAFFDDDNPAKFVRSIRDYPDWIFYQHDPAFKTYSGMVLQEFPGCKHSYSTYQKPVRYPATAPVKLPPRFRIFSGALRRSRSQEQTPPRTRRRSFDVPERQPAKDSSVRRHYQDLDEHAEGRPFRGKRDLDSHRSPNERGSKRTRFSGTGMGSTTLPPDPHLLVSRDSPCSPKVGESMPSENKARELHVRPGPRDRSVSPPPDTQQNRPSMTNCRHDSGYHSAQSQDTILSSRTDTGYGYRATNSRKPPKVSSRTPSLRGRDGEWSSGEDGEDRSRSSSPLTALEAELLGLSDPNQSRPKKSAPLRKVKRQVKVAAAFSRRW</sequence>
<feature type="compositionally biased region" description="Polar residues" evidence="2">
    <location>
        <begin position="45"/>
        <end position="56"/>
    </location>
</feature>
<feature type="compositionally biased region" description="Basic residues" evidence="2">
    <location>
        <begin position="686"/>
        <end position="699"/>
    </location>
</feature>
<reference evidence="4 5" key="1">
    <citation type="journal article" date="2024" name="Commun. Biol.">
        <title>Comparative genomic analysis of thermophilic fungi reveals convergent evolutionary adaptations and gene losses.</title>
        <authorList>
            <person name="Steindorff A.S."/>
            <person name="Aguilar-Pontes M.V."/>
            <person name="Robinson A.J."/>
            <person name="Andreopoulos B."/>
            <person name="LaButti K."/>
            <person name="Kuo A."/>
            <person name="Mondo S."/>
            <person name="Riley R."/>
            <person name="Otillar R."/>
            <person name="Haridas S."/>
            <person name="Lipzen A."/>
            <person name="Grimwood J."/>
            <person name="Schmutz J."/>
            <person name="Clum A."/>
            <person name="Reid I.D."/>
            <person name="Moisan M.C."/>
            <person name="Butler G."/>
            <person name="Nguyen T.T.M."/>
            <person name="Dewar K."/>
            <person name="Conant G."/>
            <person name="Drula E."/>
            <person name="Henrissat B."/>
            <person name="Hansel C."/>
            <person name="Singer S."/>
            <person name="Hutchinson M.I."/>
            <person name="de Vries R.P."/>
            <person name="Natvig D.O."/>
            <person name="Powell A.J."/>
            <person name="Tsang A."/>
            <person name="Grigoriev I.V."/>
        </authorList>
    </citation>
    <scope>NUCLEOTIDE SEQUENCE [LARGE SCALE GENOMIC DNA]</scope>
    <source>
        <strain evidence="4 5">ATCC 24622</strain>
    </source>
</reference>
<evidence type="ECO:0000256" key="1">
    <source>
        <dbReference type="PROSITE-ProRule" id="PRU00047"/>
    </source>
</evidence>
<evidence type="ECO:0000313" key="5">
    <source>
        <dbReference type="Proteomes" id="UP001586593"/>
    </source>
</evidence>
<feature type="region of interest" description="Disordered" evidence="2">
    <location>
        <begin position="461"/>
        <end position="699"/>
    </location>
</feature>
<feature type="compositionally biased region" description="Basic and acidic residues" evidence="2">
    <location>
        <begin position="57"/>
        <end position="67"/>
    </location>
</feature>
<evidence type="ECO:0000313" key="4">
    <source>
        <dbReference type="EMBL" id="KAL1848664.1"/>
    </source>
</evidence>
<comment type="caution">
    <text evidence="4">The sequence shown here is derived from an EMBL/GenBank/DDBJ whole genome shotgun (WGS) entry which is preliminary data.</text>
</comment>
<dbReference type="Proteomes" id="UP001586593">
    <property type="component" value="Unassembled WGS sequence"/>
</dbReference>
<feature type="compositionally biased region" description="Low complexity" evidence="2">
    <location>
        <begin position="126"/>
        <end position="136"/>
    </location>
</feature>
<evidence type="ECO:0000256" key="2">
    <source>
        <dbReference type="SAM" id="MobiDB-lite"/>
    </source>
</evidence>
<dbReference type="PROSITE" id="PS50158">
    <property type="entry name" value="ZF_CCHC"/>
    <property type="match status" value="1"/>
</dbReference>
<keyword evidence="1" id="KW-0863">Zinc-finger</keyword>
<dbReference type="SMART" id="SM00343">
    <property type="entry name" value="ZnF_C2HC"/>
    <property type="match status" value="1"/>
</dbReference>
<organism evidence="4 5">
    <name type="scientific">Phialemonium thermophilum</name>
    <dbReference type="NCBI Taxonomy" id="223376"/>
    <lineage>
        <taxon>Eukaryota</taxon>
        <taxon>Fungi</taxon>
        <taxon>Dikarya</taxon>
        <taxon>Ascomycota</taxon>
        <taxon>Pezizomycotina</taxon>
        <taxon>Sordariomycetes</taxon>
        <taxon>Sordariomycetidae</taxon>
        <taxon>Cephalothecales</taxon>
        <taxon>Cephalothecaceae</taxon>
        <taxon>Phialemonium</taxon>
    </lineage>
</organism>
<feature type="compositionally biased region" description="Polar residues" evidence="2">
    <location>
        <begin position="630"/>
        <end position="644"/>
    </location>
</feature>
<feature type="compositionally biased region" description="Polar residues" evidence="2">
    <location>
        <begin position="291"/>
        <end position="314"/>
    </location>
</feature>
<feature type="compositionally biased region" description="Basic and acidic residues" evidence="2">
    <location>
        <begin position="481"/>
        <end position="529"/>
    </location>
</feature>
<feature type="compositionally biased region" description="Low complexity" evidence="2">
    <location>
        <begin position="188"/>
        <end position="204"/>
    </location>
</feature>
<feature type="region of interest" description="Disordered" evidence="2">
    <location>
        <begin position="31"/>
        <end position="336"/>
    </location>
</feature>
<accession>A0ABR3VYL8</accession>
<feature type="compositionally biased region" description="Pro residues" evidence="2">
    <location>
        <begin position="205"/>
        <end position="224"/>
    </location>
</feature>
<proteinExistence type="predicted"/>
<feature type="compositionally biased region" description="Polar residues" evidence="2">
    <location>
        <begin position="592"/>
        <end position="601"/>
    </location>
</feature>
<feature type="domain" description="CCHC-type" evidence="3">
    <location>
        <begin position="18"/>
        <end position="33"/>
    </location>
</feature>
<dbReference type="Gene3D" id="4.10.60.10">
    <property type="entry name" value="Zinc finger, CCHC-type"/>
    <property type="match status" value="1"/>
</dbReference>
<name>A0ABR3VYL8_9PEZI</name>